<keyword evidence="9" id="KW-1185">Reference proteome</keyword>
<dbReference type="SMART" id="SM00487">
    <property type="entry name" value="DEXDc"/>
    <property type="match status" value="1"/>
</dbReference>
<evidence type="ECO:0000256" key="1">
    <source>
        <dbReference type="ARBA" id="ARBA00022741"/>
    </source>
</evidence>
<feature type="domain" description="Helicase C-terminal" evidence="7">
    <location>
        <begin position="304"/>
        <end position="472"/>
    </location>
</feature>
<evidence type="ECO:0000256" key="4">
    <source>
        <dbReference type="ARBA" id="ARBA00022884"/>
    </source>
</evidence>
<gene>
    <name evidence="8" type="ORF">PPRIM_AZ9-3.1.T0370147</name>
</gene>
<evidence type="ECO:0000259" key="7">
    <source>
        <dbReference type="PROSITE" id="PS51194"/>
    </source>
</evidence>
<evidence type="ECO:0000256" key="5">
    <source>
        <dbReference type="RuleBase" id="RU365068"/>
    </source>
</evidence>
<dbReference type="InterPro" id="IPR011545">
    <property type="entry name" value="DEAD/DEAH_box_helicase_dom"/>
</dbReference>
<dbReference type="Pfam" id="PF00270">
    <property type="entry name" value="DEAD"/>
    <property type="match status" value="1"/>
</dbReference>
<dbReference type="GO" id="GO:0003723">
    <property type="term" value="F:RNA binding"/>
    <property type="evidence" value="ECO:0007669"/>
    <property type="project" value="UniProtKB-UniRule"/>
</dbReference>
<proteinExistence type="inferred from homology"/>
<dbReference type="GO" id="GO:0016787">
    <property type="term" value="F:hydrolase activity"/>
    <property type="evidence" value="ECO:0007669"/>
    <property type="project" value="UniProtKB-KW"/>
</dbReference>
<evidence type="ECO:0000313" key="8">
    <source>
        <dbReference type="EMBL" id="CAD8065199.1"/>
    </source>
</evidence>
<evidence type="ECO:0000313" key="9">
    <source>
        <dbReference type="Proteomes" id="UP000688137"/>
    </source>
</evidence>
<dbReference type="InterPro" id="IPR014001">
    <property type="entry name" value="Helicase_ATP-bd"/>
</dbReference>
<evidence type="ECO:0000259" key="6">
    <source>
        <dbReference type="PROSITE" id="PS51192"/>
    </source>
</evidence>
<keyword evidence="1 5" id="KW-0547">Nucleotide-binding</keyword>
<comment type="catalytic activity">
    <reaction evidence="5">
        <text>ATP + H2O = ADP + phosphate + H(+)</text>
        <dbReference type="Rhea" id="RHEA:13065"/>
        <dbReference type="ChEBI" id="CHEBI:15377"/>
        <dbReference type="ChEBI" id="CHEBI:15378"/>
        <dbReference type="ChEBI" id="CHEBI:30616"/>
        <dbReference type="ChEBI" id="CHEBI:43474"/>
        <dbReference type="ChEBI" id="CHEBI:456216"/>
        <dbReference type="EC" id="3.6.4.13"/>
    </reaction>
</comment>
<name>A0A8S1LE97_PARPR</name>
<protein>
    <recommendedName>
        <fullName evidence="5">ATP-dependent RNA helicase</fullName>
        <ecNumber evidence="5">3.6.4.13</ecNumber>
    </recommendedName>
</protein>
<evidence type="ECO:0000256" key="2">
    <source>
        <dbReference type="ARBA" id="ARBA00022801"/>
    </source>
</evidence>
<dbReference type="GO" id="GO:0003724">
    <property type="term" value="F:RNA helicase activity"/>
    <property type="evidence" value="ECO:0007669"/>
    <property type="project" value="UniProtKB-EC"/>
</dbReference>
<dbReference type="Pfam" id="PF00271">
    <property type="entry name" value="Helicase_C"/>
    <property type="match status" value="1"/>
</dbReference>
<dbReference type="CDD" id="cd18787">
    <property type="entry name" value="SF2_C_DEAD"/>
    <property type="match status" value="1"/>
</dbReference>
<comment type="domain">
    <text evidence="5">The Q motif is unique to and characteristic of the DEAD box family of RNA helicases and controls ATP binding and hydrolysis.</text>
</comment>
<keyword evidence="2 5" id="KW-0378">Hydrolase</keyword>
<organism evidence="8 9">
    <name type="scientific">Paramecium primaurelia</name>
    <dbReference type="NCBI Taxonomy" id="5886"/>
    <lineage>
        <taxon>Eukaryota</taxon>
        <taxon>Sar</taxon>
        <taxon>Alveolata</taxon>
        <taxon>Ciliophora</taxon>
        <taxon>Intramacronucleata</taxon>
        <taxon>Oligohymenophorea</taxon>
        <taxon>Peniculida</taxon>
        <taxon>Parameciidae</taxon>
        <taxon>Paramecium</taxon>
    </lineage>
</organism>
<dbReference type="Proteomes" id="UP000688137">
    <property type="component" value="Unassembled WGS sequence"/>
</dbReference>
<dbReference type="GO" id="GO:0005524">
    <property type="term" value="F:ATP binding"/>
    <property type="evidence" value="ECO:0007669"/>
    <property type="project" value="UniProtKB-UniRule"/>
</dbReference>
<keyword evidence="4 5" id="KW-0694">RNA-binding</keyword>
<dbReference type="PROSITE" id="PS51194">
    <property type="entry name" value="HELICASE_CTER"/>
    <property type="match status" value="1"/>
</dbReference>
<comment type="caution">
    <text evidence="8">The sequence shown here is derived from an EMBL/GenBank/DDBJ whole genome shotgun (WGS) entry which is preliminary data.</text>
</comment>
<dbReference type="InterPro" id="IPR001650">
    <property type="entry name" value="Helicase_C-like"/>
</dbReference>
<dbReference type="EC" id="3.6.4.13" evidence="5"/>
<keyword evidence="3 5" id="KW-0067">ATP-binding</keyword>
<evidence type="ECO:0000256" key="3">
    <source>
        <dbReference type="ARBA" id="ARBA00022840"/>
    </source>
</evidence>
<sequence length="485" mass="57127">MDQNTEQDRDWDDLKGVLADDIINKFKEVGPKVYAHQYEFMNYCLGQEVNQQSPVIALRSQTGSGKTLCFQSLIYQEFKDKNQKISEQKQIKQKDNTMKEVRMLYPYTIVLGQTIYLKQHEEYFRKHLPERLKNQNLKFQTFFAFTKDNQFQLVKENRIEDADCQVYLCHPSKMLVGLKNRIINVQNLRYLIIDEADQLLEQNEQNQARIETMQLIQFILGQTNNQNYQIIFVSASLKPEEIQCLIKECVQHNIDANKKVDTRFLHKDEDDIQEVVCNLRVIPQIQQQISPYTIVHMYKEAPEQPEQILVDLLKDVFDKFTEAQVMIFFNKKTIVNELINLFKKSQKLEYIVKNNWIGECTGDTNQADRETVRKEFKDGKKKILLCTDVLQRGMDFRKVRVIIHYGLPITPAGEFKSESYYQRSGRTGRAKDEGVVVSLLLEDDLKQKRQEKLIESLVINNSKIQKYDQKQFCTDLAKLLNFNKE</sequence>
<dbReference type="PROSITE" id="PS51192">
    <property type="entry name" value="HELICASE_ATP_BIND_1"/>
    <property type="match status" value="1"/>
</dbReference>
<dbReference type="PANTHER" id="PTHR24031">
    <property type="entry name" value="RNA HELICASE"/>
    <property type="match status" value="1"/>
</dbReference>
<comment type="similarity">
    <text evidence="5">Belongs to the DEAD box helicase family.</text>
</comment>
<comment type="function">
    <text evidence="5">RNA helicase.</text>
</comment>
<reference evidence="8" key="1">
    <citation type="submission" date="2021-01" db="EMBL/GenBank/DDBJ databases">
        <authorList>
            <consortium name="Genoscope - CEA"/>
            <person name="William W."/>
        </authorList>
    </citation>
    <scope>NUCLEOTIDE SEQUENCE</scope>
</reference>
<accession>A0A8S1LE97</accession>
<feature type="domain" description="Helicase ATP-binding" evidence="6">
    <location>
        <begin position="47"/>
        <end position="255"/>
    </location>
</feature>
<keyword evidence="5" id="KW-0347">Helicase</keyword>
<dbReference type="SMART" id="SM00490">
    <property type="entry name" value="HELICc"/>
    <property type="match status" value="1"/>
</dbReference>
<dbReference type="AlphaFoldDB" id="A0A8S1LE97"/>
<dbReference type="EMBL" id="CAJJDM010000036">
    <property type="protein sequence ID" value="CAD8065199.1"/>
    <property type="molecule type" value="Genomic_DNA"/>
</dbReference>